<dbReference type="AlphaFoldDB" id="A0A516GPW4"/>
<dbReference type="EMBL" id="CP041637">
    <property type="protein sequence ID" value="QDO93578.1"/>
    <property type="molecule type" value="Genomic_DNA"/>
</dbReference>
<feature type="transmembrane region" description="Helical" evidence="1">
    <location>
        <begin position="328"/>
        <end position="346"/>
    </location>
</feature>
<proteinExistence type="predicted"/>
<dbReference type="RefSeq" id="WP_143380480.1">
    <property type="nucleotide sequence ID" value="NZ_CP041637.1"/>
</dbReference>
<protein>
    <submittedName>
        <fullName evidence="2">Mannosyltransferase</fullName>
    </submittedName>
</protein>
<evidence type="ECO:0000256" key="1">
    <source>
        <dbReference type="SAM" id="Phobius"/>
    </source>
</evidence>
<evidence type="ECO:0000313" key="2">
    <source>
        <dbReference type="EMBL" id="QDO93578.1"/>
    </source>
</evidence>
<feature type="transmembrane region" description="Helical" evidence="1">
    <location>
        <begin position="265"/>
        <end position="284"/>
    </location>
</feature>
<reference evidence="2 3" key="1">
    <citation type="submission" date="2019-07" db="EMBL/GenBank/DDBJ databases">
        <title>Genome sequencing for Formosa sp. PS13.</title>
        <authorList>
            <person name="Park S.-J."/>
        </authorList>
    </citation>
    <scope>NUCLEOTIDE SEQUENCE [LARGE SCALE GENOMIC DNA]</scope>
    <source>
        <strain evidence="2 3">PS13</strain>
    </source>
</reference>
<feature type="transmembrane region" description="Helical" evidence="1">
    <location>
        <begin position="235"/>
        <end position="253"/>
    </location>
</feature>
<feature type="transmembrane region" description="Helical" evidence="1">
    <location>
        <begin position="203"/>
        <end position="229"/>
    </location>
</feature>
<feature type="transmembrane region" description="Helical" evidence="1">
    <location>
        <begin position="38"/>
        <end position="55"/>
    </location>
</feature>
<dbReference type="GO" id="GO:0016757">
    <property type="term" value="F:glycosyltransferase activity"/>
    <property type="evidence" value="ECO:0007669"/>
    <property type="project" value="UniProtKB-KW"/>
</dbReference>
<keyword evidence="3" id="KW-1185">Reference proteome</keyword>
<dbReference type="OrthoDB" id="1491846at2"/>
<gene>
    <name evidence="2" type="ORF">FNB79_06160</name>
</gene>
<organism evidence="2 3">
    <name type="scientific">Formosa sediminum</name>
    <dbReference type="NCBI Taxonomy" id="2594004"/>
    <lineage>
        <taxon>Bacteria</taxon>
        <taxon>Pseudomonadati</taxon>
        <taxon>Bacteroidota</taxon>
        <taxon>Flavobacteriia</taxon>
        <taxon>Flavobacteriales</taxon>
        <taxon>Flavobacteriaceae</taxon>
        <taxon>Formosa</taxon>
    </lineage>
</organism>
<keyword evidence="1" id="KW-1133">Transmembrane helix</keyword>
<keyword evidence="2" id="KW-0328">Glycosyltransferase</keyword>
<keyword evidence="1" id="KW-0812">Transmembrane</keyword>
<dbReference type="KEGG" id="fop:FNB79_06160"/>
<feature type="transmembrane region" description="Helical" evidence="1">
    <location>
        <begin position="12"/>
        <end position="32"/>
    </location>
</feature>
<dbReference type="Proteomes" id="UP000319209">
    <property type="component" value="Chromosome"/>
</dbReference>
<evidence type="ECO:0000313" key="3">
    <source>
        <dbReference type="Proteomes" id="UP000319209"/>
    </source>
</evidence>
<sequence>MKATLNVKTKLTSVFFLVIPIFLINYVFAYHLIRTEHYKLVILYLLLAFFYFKLVKTSQFSTTQLVGIALISRLIYIVAIPNLSQDFYRFIWDGRMIFEGFNPYLYTPDFFFSKGELPVSDSQTLYDGMGWLSASHFTNYPPVSQFCYFLASVFANSSIIGSIIVMRIVIILADFGILYYGSKILKRLNLPKERIFWYILNPFIIIELTGNLHFEGVMICFLVMSLYYIQRWQRSAIWFSLAVATKLIPLIFLPLILKHLKLKKGILFCLVVGMINILLFLPFINTEFITNYSNTVGLWFRNFEFNASIFNLAKGIGYGLTGYNQIKLIGPILAGLVIIYIIYILIKKPLKSLSDLATAMLLVLTVYYFLATTVHPWYISVLVILSLFTHYRYPLVWSVAIILSYLAYANSENQENLWVIGLEYLIVYSAFIYEVLLKPHVLKSKTNINESNLI</sequence>
<keyword evidence="1" id="KW-0472">Membrane</keyword>
<feature type="transmembrane region" description="Helical" evidence="1">
    <location>
        <begin position="159"/>
        <end position="182"/>
    </location>
</feature>
<keyword evidence="2" id="KW-0808">Transferase</keyword>
<feature type="transmembrane region" description="Helical" evidence="1">
    <location>
        <begin position="416"/>
        <end position="436"/>
    </location>
</feature>
<feature type="transmembrane region" description="Helical" evidence="1">
    <location>
        <begin position="358"/>
        <end position="379"/>
    </location>
</feature>
<feature type="transmembrane region" description="Helical" evidence="1">
    <location>
        <begin position="391"/>
        <end position="409"/>
    </location>
</feature>
<feature type="transmembrane region" description="Helical" evidence="1">
    <location>
        <begin position="62"/>
        <end position="80"/>
    </location>
</feature>
<dbReference type="Pfam" id="PF26314">
    <property type="entry name" value="MptA_B_family"/>
    <property type="match status" value="1"/>
</dbReference>
<accession>A0A516GPW4</accession>
<name>A0A516GPW4_9FLAO</name>